<keyword evidence="4" id="KW-0788">Thiol protease</keyword>
<evidence type="ECO:0000256" key="2">
    <source>
        <dbReference type="ARBA" id="ARBA00022670"/>
    </source>
</evidence>
<evidence type="ECO:0000313" key="7">
    <source>
        <dbReference type="EMBL" id="AQQ59935.1"/>
    </source>
</evidence>
<reference evidence="7 8" key="1">
    <citation type="submission" date="2017-02" db="EMBL/GenBank/DDBJ databases">
        <title>Whole genome sequencing of Helicobacter bilis strain AAQJH.</title>
        <authorList>
            <person name="Conlan S."/>
            <person name="Thomas P.J."/>
            <person name="Mullikin J."/>
            <person name="Palmore T.N."/>
            <person name="Frank K.M."/>
            <person name="Segre J.A."/>
        </authorList>
    </citation>
    <scope>NUCLEOTIDE SEQUENCE [LARGE SCALE GENOMIC DNA]</scope>
    <source>
        <strain evidence="7 8">AAQJH</strain>
    </source>
</reference>
<dbReference type="InterPro" id="IPR038765">
    <property type="entry name" value="Papain-like_cys_pep_sf"/>
</dbReference>
<accession>A0A1Q2LHV4</accession>
<dbReference type="AlphaFoldDB" id="A0A1Q2LHV4"/>
<dbReference type="GO" id="GO:0008234">
    <property type="term" value="F:cysteine-type peptidase activity"/>
    <property type="evidence" value="ECO:0007669"/>
    <property type="project" value="UniProtKB-KW"/>
</dbReference>
<dbReference type="SUPFAM" id="SSF54001">
    <property type="entry name" value="Cysteine proteinases"/>
    <property type="match status" value="1"/>
</dbReference>
<keyword evidence="3" id="KW-0378">Hydrolase</keyword>
<dbReference type="Pfam" id="PF12913">
    <property type="entry name" value="SH3_6"/>
    <property type="match status" value="1"/>
</dbReference>
<name>A0A1Q2LHV4_9HELI</name>
<dbReference type="RefSeq" id="WP_077388865.1">
    <property type="nucleotide sequence ID" value="NZ_CP019645.1"/>
</dbReference>
<feature type="domain" description="SH3b1" evidence="6">
    <location>
        <begin position="182"/>
        <end position="229"/>
    </location>
</feature>
<protein>
    <recommendedName>
        <fullName evidence="9">NlpC/P60 family protein</fullName>
    </recommendedName>
</protein>
<feature type="domain" description="NlpC/P60" evidence="5">
    <location>
        <begin position="330"/>
        <end position="411"/>
    </location>
</feature>
<dbReference type="EMBL" id="CP019645">
    <property type="protein sequence ID" value="AQQ59935.1"/>
    <property type="molecule type" value="Genomic_DNA"/>
</dbReference>
<evidence type="ECO:0000256" key="3">
    <source>
        <dbReference type="ARBA" id="ARBA00022801"/>
    </source>
</evidence>
<comment type="similarity">
    <text evidence="1">Belongs to the peptidase C40 family.</text>
</comment>
<dbReference type="Pfam" id="PF00877">
    <property type="entry name" value="NLPC_P60"/>
    <property type="match status" value="1"/>
</dbReference>
<keyword evidence="2" id="KW-0645">Protease</keyword>
<evidence type="ECO:0000259" key="5">
    <source>
        <dbReference type="Pfam" id="PF00877"/>
    </source>
</evidence>
<evidence type="ECO:0000259" key="6">
    <source>
        <dbReference type="Pfam" id="PF12913"/>
    </source>
</evidence>
<dbReference type="InterPro" id="IPR027017">
    <property type="entry name" value="P60_peptidase_YkfC"/>
</dbReference>
<dbReference type="PIRSF" id="PIRSF019015">
    <property type="entry name" value="P60_peptidase_YkfC"/>
    <property type="match status" value="1"/>
</dbReference>
<dbReference type="Gene3D" id="3.90.1720.10">
    <property type="entry name" value="endopeptidase domain like (from Nostoc punctiforme)"/>
    <property type="match status" value="1"/>
</dbReference>
<dbReference type="InterPro" id="IPR039439">
    <property type="entry name" value="SH3b1_dom"/>
</dbReference>
<evidence type="ECO:0000313" key="8">
    <source>
        <dbReference type="Proteomes" id="UP000188298"/>
    </source>
</evidence>
<sequence>MKTFIKILIAIYVCLSSPKAQEGINVNILSGTDNSQKFNPTESMPFQIQNLNVANKEEYLAKFYAVWDINKISSNKDSVFYIVPSLQNALNYHKELEELKKKPPKKNAKNYAKLEREYKAKMASLEQRIKTLLGVGENLLPNTLDEFEEILSNMNLGEFLRKPQAGIIVQATSVRAVPTHKPRYKNKDDFPFDRWQNSFIFEGTPVMISHFSSDGRYAHIQGPFVYGWIDTRSVGLVSDSMRKRILSFESYKIPNKDFIPLSYQNQWVLDARVGQIFPYNKRHDTLITFYKDIDNYAQIREVEFDPNLFSDFPMPFSEEKMSSLIHTMLGQKYGWGGLLGNRDCSAFTRDSFASFGIFLPRNSAAQAQFKGQFVNLSKMTESEKEEYIIANAKPFASIIWLKGHIMLYLGHVNIKGSQRAIVAHSAWGVRPVINNKQEDIRLGGVRITTLHIGGAFSSNVAMKNTLLSRIEGVTNIYNTEVSPRALDLLSGINISH</sequence>
<dbReference type="KEGG" id="hbl:XJ32_07370"/>
<proteinExistence type="inferred from homology"/>
<dbReference type="InterPro" id="IPR000064">
    <property type="entry name" value="NLP_P60_dom"/>
</dbReference>
<evidence type="ECO:0000256" key="4">
    <source>
        <dbReference type="ARBA" id="ARBA00022807"/>
    </source>
</evidence>
<dbReference type="GO" id="GO:0006508">
    <property type="term" value="P:proteolysis"/>
    <property type="evidence" value="ECO:0007669"/>
    <property type="project" value="UniProtKB-KW"/>
</dbReference>
<evidence type="ECO:0000256" key="1">
    <source>
        <dbReference type="ARBA" id="ARBA00007074"/>
    </source>
</evidence>
<dbReference type="Proteomes" id="UP000188298">
    <property type="component" value="Chromosome"/>
</dbReference>
<gene>
    <name evidence="7" type="ORF">XJ32_07370</name>
</gene>
<organism evidence="7 8">
    <name type="scientific">Helicobacter bilis</name>
    <dbReference type="NCBI Taxonomy" id="37372"/>
    <lineage>
        <taxon>Bacteria</taxon>
        <taxon>Pseudomonadati</taxon>
        <taxon>Campylobacterota</taxon>
        <taxon>Epsilonproteobacteria</taxon>
        <taxon>Campylobacterales</taxon>
        <taxon>Helicobacteraceae</taxon>
        <taxon>Helicobacter</taxon>
    </lineage>
</organism>
<evidence type="ECO:0008006" key="9">
    <source>
        <dbReference type="Google" id="ProtNLM"/>
    </source>
</evidence>